<organism evidence="1">
    <name type="scientific">Rhizophora mucronata</name>
    <name type="common">Asiatic mangrove</name>
    <dbReference type="NCBI Taxonomy" id="61149"/>
    <lineage>
        <taxon>Eukaryota</taxon>
        <taxon>Viridiplantae</taxon>
        <taxon>Streptophyta</taxon>
        <taxon>Embryophyta</taxon>
        <taxon>Tracheophyta</taxon>
        <taxon>Spermatophyta</taxon>
        <taxon>Magnoliopsida</taxon>
        <taxon>eudicotyledons</taxon>
        <taxon>Gunneridae</taxon>
        <taxon>Pentapetalae</taxon>
        <taxon>rosids</taxon>
        <taxon>fabids</taxon>
        <taxon>Malpighiales</taxon>
        <taxon>Rhizophoraceae</taxon>
        <taxon>Rhizophora</taxon>
    </lineage>
</organism>
<protein>
    <submittedName>
        <fullName evidence="1">Type 2A protein phosphatase-III</fullName>
    </submittedName>
</protein>
<reference evidence="1" key="1">
    <citation type="submission" date="2018-02" db="EMBL/GenBank/DDBJ databases">
        <title>Rhizophora mucronata_Transcriptome.</title>
        <authorList>
            <person name="Meera S.P."/>
            <person name="Sreeshan A."/>
            <person name="Augustine A."/>
        </authorList>
    </citation>
    <scope>NUCLEOTIDE SEQUENCE</scope>
    <source>
        <tissue evidence="1">Leaf</tissue>
    </source>
</reference>
<proteinExistence type="predicted"/>
<dbReference type="AlphaFoldDB" id="A0A2P2MMH0"/>
<accession>A0A2P2MMH0</accession>
<dbReference type="EMBL" id="GGEC01050965">
    <property type="protein sequence ID" value="MBX31449.1"/>
    <property type="molecule type" value="Transcribed_RNA"/>
</dbReference>
<sequence length="39" mass="4870">MCEKQSTRNSCIYSTWLSHYPTWYEKDEEVRANYIFNYI</sequence>
<evidence type="ECO:0000313" key="1">
    <source>
        <dbReference type="EMBL" id="MBX31435.1"/>
    </source>
</evidence>
<dbReference type="EMBL" id="GGEC01050951">
    <property type="protein sequence ID" value="MBX31435.1"/>
    <property type="molecule type" value="Transcribed_RNA"/>
</dbReference>
<name>A0A2P2MMH0_RHIMU</name>